<feature type="region of interest" description="Disordered" evidence="1">
    <location>
        <begin position="359"/>
        <end position="404"/>
    </location>
</feature>
<dbReference type="EMBL" id="JAOQNS010000021">
    <property type="protein sequence ID" value="MCW2310226.1"/>
    <property type="molecule type" value="Genomic_DNA"/>
</dbReference>
<feature type="compositionally biased region" description="Low complexity" evidence="1">
    <location>
        <begin position="571"/>
        <end position="586"/>
    </location>
</feature>
<dbReference type="RefSeq" id="WP_264603794.1">
    <property type="nucleotide sequence ID" value="NZ_JAOQNS010000021.1"/>
</dbReference>
<proteinExistence type="predicted"/>
<feature type="chain" id="PRO_5045526579" evidence="2">
    <location>
        <begin position="40"/>
        <end position="852"/>
    </location>
</feature>
<reference evidence="4" key="1">
    <citation type="submission" date="2023-07" db="EMBL/GenBank/DDBJ databases">
        <title>Genome sequencing of Purple Non-Sulfur Bacteria from various extreme environments.</title>
        <authorList>
            <person name="Mayer M."/>
        </authorList>
    </citation>
    <scope>NUCLEOTIDE SEQUENCE [LARGE SCALE GENOMIC DNA]</scope>
    <source>
        <strain evidence="4">DSM 17935</strain>
    </source>
</reference>
<evidence type="ECO:0000256" key="1">
    <source>
        <dbReference type="SAM" id="MobiDB-lite"/>
    </source>
</evidence>
<name>A0ABT3HII7_9HYPH</name>
<feature type="compositionally biased region" description="Low complexity" evidence="1">
    <location>
        <begin position="638"/>
        <end position="650"/>
    </location>
</feature>
<feature type="compositionally biased region" description="Low complexity" evidence="1">
    <location>
        <begin position="617"/>
        <end position="628"/>
    </location>
</feature>
<feature type="compositionally biased region" description="Basic and acidic residues" evidence="1">
    <location>
        <begin position="601"/>
        <end position="616"/>
    </location>
</feature>
<sequence length="852" mass="87992">MICRKNRRGKPFRAGVALVALGLLAMPPAVLLPSSPAAAAREGWTTKTLQSVSLDVPSAWTEAESSANELVLLEAEDGSGASITVIVDADVTDINDGETQIGTSSAVVAGQIARRLDWRAGSERGATIILSDPAHQGGQIALVLSAPQKRWNLARKTFRLALRSIKLTASAPETAVADEASAAGERGEDVAAADETSAPDEPAASTAATKLVTITGEGFSVKIPDTWQWREGGRGLTAYHDAIAPEGAARIRFGVLKEGGYGSIDEPYYQFVDGIRGLLSEDELTANSELEDGGVWHFREAYEGRAADGSDVTLDILLADRQRPAIAMATLAPADADAAMAKLLKEIAGSVAIDGAAKAKEETAEAPQEPEAAGAIEEAEPEAEETAAAEGPATDEEAETPSPQDVVAAAEPAAAGSAPPASTEPVAVSGEGFSATLPAGWTWRKGEAGSVAPYEAASADGKVLIRFAVLKPGAYGGGIDEPYYRFVEAMLTLMSDDVLTANSEVEDSDTWHFLEAYEGASQDGADVGLEVLLADKAVPAIAMATLAPVDLDDATADAVQAIADSVTLTGTPVATDPEAAEPPETGPEGEPDEPAAEEPPAEDRSEAPATDKRPDQDTASASPAASEPDAADTGEETQAAAPAPDQNASAEEPPAATTSPKVASVPRTGTVQTEKPAAAPADVAPIYVRKVEARGFALRVPDGWTIREDRGAAVESWRLRDKAWRAGTVPEGVFSAAVTVSGAKGSLDDLFAETKTHFATKVLEGGETLGEGTLPFGAGEMRYADIAGALDANGSKRIDAVVRLAIARRDGRLLVFSAFAPAANRGALDRAFSTDGLVAPLATAEAIGLRTE</sequence>
<organism evidence="3 4">
    <name type="scientific">Rhodobium gokarnense</name>
    <dbReference type="NCBI Taxonomy" id="364296"/>
    <lineage>
        <taxon>Bacteria</taxon>
        <taxon>Pseudomonadati</taxon>
        <taxon>Pseudomonadota</taxon>
        <taxon>Alphaproteobacteria</taxon>
        <taxon>Hyphomicrobiales</taxon>
        <taxon>Rhodobiaceae</taxon>
        <taxon>Rhodobium</taxon>
    </lineage>
</organism>
<feature type="compositionally biased region" description="Acidic residues" evidence="1">
    <location>
        <begin position="587"/>
        <end position="600"/>
    </location>
</feature>
<gene>
    <name evidence="3" type="ORF">M2319_004592</name>
</gene>
<keyword evidence="2" id="KW-0732">Signal</keyword>
<feature type="signal peptide" evidence="2">
    <location>
        <begin position="1"/>
        <end position="39"/>
    </location>
</feature>
<feature type="compositionally biased region" description="Acidic residues" evidence="1">
    <location>
        <begin position="377"/>
        <end position="399"/>
    </location>
</feature>
<evidence type="ECO:0000313" key="4">
    <source>
        <dbReference type="Proteomes" id="UP001209755"/>
    </source>
</evidence>
<feature type="region of interest" description="Disordered" evidence="1">
    <location>
        <begin position="174"/>
        <end position="206"/>
    </location>
</feature>
<keyword evidence="4" id="KW-1185">Reference proteome</keyword>
<comment type="caution">
    <text evidence="3">The sequence shown here is derived from an EMBL/GenBank/DDBJ whole genome shotgun (WGS) entry which is preliminary data.</text>
</comment>
<feature type="compositionally biased region" description="Polar residues" evidence="1">
    <location>
        <begin position="656"/>
        <end position="673"/>
    </location>
</feature>
<dbReference type="Proteomes" id="UP001209755">
    <property type="component" value="Unassembled WGS sequence"/>
</dbReference>
<protein>
    <submittedName>
        <fullName evidence="3">Uncharacterized protein</fullName>
    </submittedName>
</protein>
<feature type="region of interest" description="Disordered" evidence="1">
    <location>
        <begin position="568"/>
        <end position="678"/>
    </location>
</feature>
<accession>A0ABT3HII7</accession>
<feature type="compositionally biased region" description="Low complexity" evidence="1">
    <location>
        <begin position="365"/>
        <end position="376"/>
    </location>
</feature>
<evidence type="ECO:0000313" key="3">
    <source>
        <dbReference type="EMBL" id="MCW2310226.1"/>
    </source>
</evidence>
<evidence type="ECO:0000256" key="2">
    <source>
        <dbReference type="SAM" id="SignalP"/>
    </source>
</evidence>